<evidence type="ECO:0000313" key="2">
    <source>
        <dbReference type="EMBL" id="KUN03921.1"/>
    </source>
</evidence>
<dbReference type="EMBL" id="LMWN01000032">
    <property type="protein sequence ID" value="KUN03921.1"/>
    <property type="molecule type" value="Genomic_DNA"/>
</dbReference>
<reference evidence="2 3" key="1">
    <citation type="submission" date="2015-10" db="EMBL/GenBank/DDBJ databases">
        <title>Draft genome sequence of Streptomyces yokosukanensis DSM 40224, type strain for the species Streptomyces yokosukanensis.</title>
        <authorList>
            <person name="Ruckert C."/>
            <person name="Winkler A."/>
            <person name="Kalinowski J."/>
            <person name="Kampfer P."/>
            <person name="Glaeser S."/>
        </authorList>
    </citation>
    <scope>NUCLEOTIDE SEQUENCE [LARGE SCALE GENOMIC DNA]</scope>
    <source>
        <strain evidence="2 3">DSM 40224</strain>
    </source>
</reference>
<organism evidence="2 3">
    <name type="scientific">Streptomyces yokosukanensis</name>
    <dbReference type="NCBI Taxonomy" id="67386"/>
    <lineage>
        <taxon>Bacteria</taxon>
        <taxon>Bacillati</taxon>
        <taxon>Actinomycetota</taxon>
        <taxon>Actinomycetes</taxon>
        <taxon>Kitasatosporales</taxon>
        <taxon>Streptomycetaceae</taxon>
        <taxon>Streptomyces</taxon>
    </lineage>
</organism>
<evidence type="ECO:0000313" key="3">
    <source>
        <dbReference type="Proteomes" id="UP000053127"/>
    </source>
</evidence>
<protein>
    <submittedName>
        <fullName evidence="2">Uncharacterized protein</fullName>
    </submittedName>
</protein>
<dbReference type="AlphaFoldDB" id="A0A101P2W6"/>
<dbReference type="STRING" id="67386.AQI95_20990"/>
<feature type="region of interest" description="Disordered" evidence="1">
    <location>
        <begin position="32"/>
        <end position="52"/>
    </location>
</feature>
<sequence length="88" mass="9104">MMPAALSFPVAAADSSGVRSTVAWVIIRQLPEGSSASSRATGSCAPSSSETKCSRAAAWASTIGSLSQWTTRASGAVRHAALRRRPTR</sequence>
<comment type="caution">
    <text evidence="2">The sequence shown here is derived from an EMBL/GenBank/DDBJ whole genome shotgun (WGS) entry which is preliminary data.</text>
</comment>
<accession>A0A101P2W6</accession>
<keyword evidence="3" id="KW-1185">Reference proteome</keyword>
<feature type="compositionally biased region" description="Polar residues" evidence="1">
    <location>
        <begin position="32"/>
        <end position="51"/>
    </location>
</feature>
<proteinExistence type="predicted"/>
<evidence type="ECO:0000256" key="1">
    <source>
        <dbReference type="SAM" id="MobiDB-lite"/>
    </source>
</evidence>
<dbReference type="Proteomes" id="UP000053127">
    <property type="component" value="Unassembled WGS sequence"/>
</dbReference>
<gene>
    <name evidence="2" type="ORF">AQI95_20990</name>
</gene>
<name>A0A101P2W6_9ACTN</name>